<dbReference type="GO" id="GO:0003743">
    <property type="term" value="F:translation initiation factor activity"/>
    <property type="evidence" value="ECO:0007669"/>
    <property type="project" value="UniProtKB-KW"/>
</dbReference>
<dbReference type="Gene3D" id="1.25.40.180">
    <property type="match status" value="1"/>
</dbReference>
<dbReference type="Pfam" id="PF02854">
    <property type="entry name" value="MIF4G"/>
    <property type="match status" value="1"/>
</dbReference>
<name>A0A7D9M5G3_PARCT</name>
<keyword evidence="1" id="KW-0648">Protein biosynthesis</keyword>
<dbReference type="EMBL" id="CACRXK020028976">
    <property type="protein sequence ID" value="CAB4041812.1"/>
    <property type="molecule type" value="Genomic_DNA"/>
</dbReference>
<dbReference type="Proteomes" id="UP001152795">
    <property type="component" value="Unassembled WGS sequence"/>
</dbReference>
<dbReference type="InterPro" id="IPR016024">
    <property type="entry name" value="ARM-type_fold"/>
</dbReference>
<sequence length="127" mass="14700">IKVADAEGVDVSFRKLLLNRCQKEFEKYNVDEQALLEKHNQLKGLSEEEIKVKREGTDEALAKNKGRMLGNIKFIGELFKLKLLRENIIHGYIYRILAFRAGDEESLESMCKLMFMIGKDLDHEIAK</sequence>
<evidence type="ECO:0000313" key="1">
    <source>
        <dbReference type="EMBL" id="CAB4041812.1"/>
    </source>
</evidence>
<feature type="non-terminal residue" evidence="1">
    <location>
        <position position="1"/>
    </location>
</feature>
<dbReference type="GO" id="GO:0016281">
    <property type="term" value="C:eukaryotic translation initiation factor 4F complex"/>
    <property type="evidence" value="ECO:0007669"/>
    <property type="project" value="TreeGrafter"/>
</dbReference>
<comment type="caution">
    <text evidence="1">The sequence shown here is derived from an EMBL/GenBank/DDBJ whole genome shotgun (WGS) entry which is preliminary data.</text>
</comment>
<dbReference type="SUPFAM" id="SSF48371">
    <property type="entry name" value="ARM repeat"/>
    <property type="match status" value="1"/>
</dbReference>
<dbReference type="GO" id="GO:0003729">
    <property type="term" value="F:mRNA binding"/>
    <property type="evidence" value="ECO:0007669"/>
    <property type="project" value="TreeGrafter"/>
</dbReference>
<dbReference type="PANTHER" id="PTHR23253:SF78">
    <property type="entry name" value="EUKARYOTIC TRANSLATION INITIATION FACTOR 4G1, ISOFORM B-RELATED"/>
    <property type="match status" value="1"/>
</dbReference>
<reference evidence="1" key="1">
    <citation type="submission" date="2020-04" db="EMBL/GenBank/DDBJ databases">
        <authorList>
            <person name="Alioto T."/>
            <person name="Alioto T."/>
            <person name="Gomez Garrido J."/>
        </authorList>
    </citation>
    <scope>NUCLEOTIDE SEQUENCE</scope>
    <source>
        <strain evidence="1">A484AB</strain>
    </source>
</reference>
<dbReference type="OrthoDB" id="10071175at2759"/>
<evidence type="ECO:0000313" key="2">
    <source>
        <dbReference type="Proteomes" id="UP001152795"/>
    </source>
</evidence>
<gene>
    <name evidence="1" type="ORF">PACLA_8A045857</name>
</gene>
<dbReference type="PANTHER" id="PTHR23253">
    <property type="entry name" value="EUKARYOTIC TRANSLATION INITIATION FACTOR 4 GAMMA"/>
    <property type="match status" value="1"/>
</dbReference>
<keyword evidence="1" id="KW-0396">Initiation factor</keyword>
<proteinExistence type="predicted"/>
<dbReference type="AlphaFoldDB" id="A0A7D9M5G3"/>
<protein>
    <submittedName>
        <fullName evidence="1">Eukaryotic translation initiation factor 4 gamma 1 isoform X1</fullName>
    </submittedName>
</protein>
<accession>A0A7D9M5G3</accession>
<organism evidence="1 2">
    <name type="scientific">Paramuricea clavata</name>
    <name type="common">Red gorgonian</name>
    <name type="synonym">Violescent sea-whip</name>
    <dbReference type="NCBI Taxonomy" id="317549"/>
    <lineage>
        <taxon>Eukaryota</taxon>
        <taxon>Metazoa</taxon>
        <taxon>Cnidaria</taxon>
        <taxon>Anthozoa</taxon>
        <taxon>Octocorallia</taxon>
        <taxon>Malacalcyonacea</taxon>
        <taxon>Plexauridae</taxon>
        <taxon>Paramuricea</taxon>
    </lineage>
</organism>
<keyword evidence="2" id="KW-1185">Reference proteome</keyword>
<feature type="non-terminal residue" evidence="1">
    <location>
        <position position="127"/>
    </location>
</feature>
<dbReference type="InterPro" id="IPR003890">
    <property type="entry name" value="MIF4G-like_typ-3"/>
</dbReference>